<feature type="domain" description="Putative metallopeptidase" evidence="3">
    <location>
        <begin position="16"/>
        <end position="251"/>
    </location>
</feature>
<evidence type="ECO:0008006" key="6">
    <source>
        <dbReference type="Google" id="ProtNLM"/>
    </source>
</evidence>
<dbReference type="Proteomes" id="UP000317048">
    <property type="component" value="Segment"/>
</dbReference>
<dbReference type="Pfam" id="PF13203">
    <property type="entry name" value="DUF2201_N"/>
    <property type="match status" value="1"/>
</dbReference>
<dbReference type="InterPro" id="IPR018698">
    <property type="entry name" value="VWA-like_dom"/>
</dbReference>
<keyword evidence="5" id="KW-1185">Reference proteome</keyword>
<sequence length="386" mass="44289">MSSTLPDGIQRDLDKAKIRAFRGKTAAFLAPIMSMMRFEWDEKAGTASVNGVSMKWNPIWFMALSAATRETVLMHELWHVARMHMLRLGNRDPLWWNYACDIWINNMLEKEGYSFQGVENCWKNQQYAHNTEEEIYDAIYQPSNPPPTTGAFGDDGGDGDMDSESDDGASEGQNQAAKNDVLNAVVRAMHQAKMTGQPGAMPGDQEHLITQFLKPMVPWKQLLRKFFTDMQDDDYSWRRPNRRHSDIYLPCRVQDDGRLKHLAYYLDVSGSISQHDVLRFNSEVKHVWDEFRPEKMSLIQFDTRIAHETSIKEGQEFNEVKVYGGGGTCLVPVREHIIEHKPTAAIIFTDLHVRPMQKLPFNIPVIWIVINNPHAEVPFGKVIDIK</sequence>
<accession>A0A514CU58</accession>
<feature type="compositionally biased region" description="Acidic residues" evidence="1">
    <location>
        <begin position="155"/>
        <end position="169"/>
    </location>
</feature>
<protein>
    <recommendedName>
        <fullName evidence="6">Metallopeptidase domain-containing protein</fullName>
    </recommendedName>
</protein>
<dbReference type="PANTHER" id="PTHR38730">
    <property type="entry name" value="SLL7028 PROTEIN"/>
    <property type="match status" value="1"/>
</dbReference>
<evidence type="ECO:0000313" key="5">
    <source>
        <dbReference type="Proteomes" id="UP000317048"/>
    </source>
</evidence>
<feature type="domain" description="VWA-like" evidence="2">
    <location>
        <begin position="262"/>
        <end position="385"/>
    </location>
</feature>
<name>A0A514CU58_9CAUD</name>
<evidence type="ECO:0000256" key="1">
    <source>
        <dbReference type="SAM" id="MobiDB-lite"/>
    </source>
</evidence>
<evidence type="ECO:0000259" key="3">
    <source>
        <dbReference type="Pfam" id="PF13203"/>
    </source>
</evidence>
<evidence type="ECO:0000259" key="2">
    <source>
        <dbReference type="Pfam" id="PF09967"/>
    </source>
</evidence>
<proteinExistence type="predicted"/>
<organism evidence="4 5">
    <name type="scientific">Achromobacter phage vB_AxyP_19-32_Axy11</name>
    <dbReference type="NCBI Taxonomy" id="2591042"/>
    <lineage>
        <taxon>Viruses</taxon>
        <taxon>Duplodnaviria</taxon>
        <taxon>Heunggongvirae</taxon>
        <taxon>Uroviricota</taxon>
        <taxon>Caudoviricetes</taxon>
        <taxon>Schitoviridae</taxon>
        <taxon>Rothmandenesvirinae</taxon>
        <taxon>Pourcelvirus</taxon>
        <taxon>Pourcelvirus Axy11</taxon>
    </lineage>
</organism>
<evidence type="ECO:0000313" key="4">
    <source>
        <dbReference type="EMBL" id="QDH84012.1"/>
    </source>
</evidence>
<dbReference type="EMBL" id="MK962630">
    <property type="protein sequence ID" value="QDH84012.1"/>
    <property type="molecule type" value="Genomic_DNA"/>
</dbReference>
<dbReference type="PANTHER" id="PTHR38730:SF1">
    <property type="entry name" value="SLL7028 PROTEIN"/>
    <property type="match status" value="1"/>
</dbReference>
<reference evidence="4 5" key="1">
    <citation type="submission" date="2019-05" db="EMBL/GenBank/DDBJ databases">
        <title>Complete genome sequence of sixteen phages from Abidjan, cote d'Ivoire, isolated on a single strain of Achromobacter xylosoxidans.</title>
        <authorList>
            <person name="Essoh C."/>
            <person name="Vernadet J.-P."/>
            <person name="Vergnaud G."/>
            <person name="Pourcel C."/>
        </authorList>
    </citation>
    <scope>NUCLEOTIDE SEQUENCE [LARGE SCALE GENOMIC DNA]</scope>
</reference>
<feature type="region of interest" description="Disordered" evidence="1">
    <location>
        <begin position="139"/>
        <end position="177"/>
    </location>
</feature>
<dbReference type="InterPro" id="IPR025154">
    <property type="entry name" value="Put_metallopeptidase_dom"/>
</dbReference>
<dbReference type="Pfam" id="PF09967">
    <property type="entry name" value="DUF2201"/>
    <property type="match status" value="1"/>
</dbReference>
<gene>
    <name evidence="4" type="ORF">Axy11_031</name>
</gene>